<evidence type="ECO:0008006" key="3">
    <source>
        <dbReference type="Google" id="ProtNLM"/>
    </source>
</evidence>
<dbReference type="RefSeq" id="WP_203807658.1">
    <property type="nucleotide sequence ID" value="NZ_BAAAQE010000014.1"/>
</dbReference>
<keyword evidence="2" id="KW-1185">Reference proteome</keyword>
<dbReference type="PANTHER" id="PTHR34613">
    <property type="entry name" value="SLL0800 PROTEIN"/>
    <property type="match status" value="1"/>
</dbReference>
<evidence type="ECO:0000313" key="2">
    <source>
        <dbReference type="Proteomes" id="UP000612282"/>
    </source>
</evidence>
<sequence length="271" mass="30381">MDPVRFGQVFGIDVPARTGHGATELNLTAIHVDRRNADLVLTGDDQVLHFEFQRRADPTMADRMLIYRSLLRVEPDYADKKIHQHVIVLGEGTSPSRIDEPPDLYFEFETHYARDLDPEEALSDPVKAPWSMLAPVGDGESHGQRLVKVMHIVTSVEPGFRAQDLVNTTLTFASVVMKREDIERALREANMSQDSISELTWAEEFVEEGRTKGLAESAHTNTVKNLEHRGLNRRQAELIAKALLEADSETSVQRAAFDDLDQLKALAGRDA</sequence>
<dbReference type="PANTHER" id="PTHR34613:SF1">
    <property type="entry name" value="SLL6017 PROTEIN"/>
    <property type="match status" value="1"/>
</dbReference>
<gene>
    <name evidence="1" type="ORF">Aco03nite_089440</name>
</gene>
<dbReference type="Proteomes" id="UP000612282">
    <property type="component" value="Unassembled WGS sequence"/>
</dbReference>
<evidence type="ECO:0000313" key="1">
    <source>
        <dbReference type="EMBL" id="GID60540.1"/>
    </source>
</evidence>
<comment type="caution">
    <text evidence="1">The sequence shown here is derived from an EMBL/GenBank/DDBJ whole genome shotgun (WGS) entry which is preliminary data.</text>
</comment>
<reference evidence="1 2" key="1">
    <citation type="submission" date="2021-01" db="EMBL/GenBank/DDBJ databases">
        <title>Whole genome shotgun sequence of Actinoplanes couchii NBRC 106145.</title>
        <authorList>
            <person name="Komaki H."/>
            <person name="Tamura T."/>
        </authorList>
    </citation>
    <scope>NUCLEOTIDE SEQUENCE [LARGE SCALE GENOMIC DNA]</scope>
    <source>
        <strain evidence="1 2">NBRC 106145</strain>
    </source>
</reference>
<dbReference type="EMBL" id="BOMG01000110">
    <property type="protein sequence ID" value="GID60540.1"/>
    <property type="molecule type" value="Genomic_DNA"/>
</dbReference>
<name>A0ABQ3XQ64_9ACTN</name>
<proteinExistence type="predicted"/>
<accession>A0ABQ3XQ64</accession>
<protein>
    <recommendedName>
        <fullName evidence="3">Rpn family recombination-promoting nuclease/putative transposase</fullName>
    </recommendedName>
</protein>
<organism evidence="1 2">
    <name type="scientific">Actinoplanes couchii</name>
    <dbReference type="NCBI Taxonomy" id="403638"/>
    <lineage>
        <taxon>Bacteria</taxon>
        <taxon>Bacillati</taxon>
        <taxon>Actinomycetota</taxon>
        <taxon>Actinomycetes</taxon>
        <taxon>Micromonosporales</taxon>
        <taxon>Micromonosporaceae</taxon>
        <taxon>Actinoplanes</taxon>
    </lineage>
</organism>